<dbReference type="Proteomes" id="UP001066276">
    <property type="component" value="Chromosome 11"/>
</dbReference>
<evidence type="ECO:0000313" key="2">
    <source>
        <dbReference type="EMBL" id="KAJ1092820.1"/>
    </source>
</evidence>
<name>A0AAV7LMM1_PLEWA</name>
<reference evidence="2" key="1">
    <citation type="journal article" date="2022" name="bioRxiv">
        <title>Sequencing and chromosome-scale assembly of the giantPleurodeles waltlgenome.</title>
        <authorList>
            <person name="Brown T."/>
            <person name="Elewa A."/>
            <person name="Iarovenko S."/>
            <person name="Subramanian E."/>
            <person name="Araus A.J."/>
            <person name="Petzold A."/>
            <person name="Susuki M."/>
            <person name="Suzuki K.-i.T."/>
            <person name="Hayashi T."/>
            <person name="Toyoda A."/>
            <person name="Oliveira C."/>
            <person name="Osipova E."/>
            <person name="Leigh N.D."/>
            <person name="Simon A."/>
            <person name="Yun M.H."/>
        </authorList>
    </citation>
    <scope>NUCLEOTIDE SEQUENCE</scope>
    <source>
        <strain evidence="2">20211129_DDA</strain>
        <tissue evidence="2">Liver</tissue>
    </source>
</reference>
<proteinExistence type="predicted"/>
<evidence type="ECO:0000256" key="1">
    <source>
        <dbReference type="SAM" id="SignalP"/>
    </source>
</evidence>
<keyword evidence="1" id="KW-0732">Signal</keyword>
<dbReference type="AlphaFoldDB" id="A0AAV7LMM1"/>
<sequence>MAGIGTALSRRQRGLHTVCLALSCLDSLDAGPLVRGGMAWGSSAQLVATPVRVLTWVKLKMALSVPGDT</sequence>
<accession>A0AAV7LMM1</accession>
<gene>
    <name evidence="2" type="ORF">NDU88_005930</name>
</gene>
<dbReference type="EMBL" id="JANPWB010000015">
    <property type="protein sequence ID" value="KAJ1092820.1"/>
    <property type="molecule type" value="Genomic_DNA"/>
</dbReference>
<keyword evidence="3" id="KW-1185">Reference proteome</keyword>
<evidence type="ECO:0000313" key="3">
    <source>
        <dbReference type="Proteomes" id="UP001066276"/>
    </source>
</evidence>
<comment type="caution">
    <text evidence="2">The sequence shown here is derived from an EMBL/GenBank/DDBJ whole genome shotgun (WGS) entry which is preliminary data.</text>
</comment>
<organism evidence="2 3">
    <name type="scientific">Pleurodeles waltl</name>
    <name type="common">Iberian ribbed newt</name>
    <dbReference type="NCBI Taxonomy" id="8319"/>
    <lineage>
        <taxon>Eukaryota</taxon>
        <taxon>Metazoa</taxon>
        <taxon>Chordata</taxon>
        <taxon>Craniata</taxon>
        <taxon>Vertebrata</taxon>
        <taxon>Euteleostomi</taxon>
        <taxon>Amphibia</taxon>
        <taxon>Batrachia</taxon>
        <taxon>Caudata</taxon>
        <taxon>Salamandroidea</taxon>
        <taxon>Salamandridae</taxon>
        <taxon>Pleurodelinae</taxon>
        <taxon>Pleurodeles</taxon>
    </lineage>
</organism>
<feature type="chain" id="PRO_5043574656" evidence="1">
    <location>
        <begin position="31"/>
        <end position="69"/>
    </location>
</feature>
<protein>
    <submittedName>
        <fullName evidence="2">Uncharacterized protein</fullName>
    </submittedName>
</protein>
<feature type="signal peptide" evidence="1">
    <location>
        <begin position="1"/>
        <end position="30"/>
    </location>
</feature>